<dbReference type="Proteomes" id="UP000034166">
    <property type="component" value="Unassembled WGS sequence"/>
</dbReference>
<dbReference type="EMBL" id="LAYY01000004">
    <property type="protein sequence ID" value="KKK39232.1"/>
    <property type="molecule type" value="Genomic_DNA"/>
</dbReference>
<proteinExistence type="predicted"/>
<keyword evidence="3" id="KW-1185">Reference proteome</keyword>
<comment type="caution">
    <text evidence="2">The sequence shown here is derived from an EMBL/GenBank/DDBJ whole genome shotgun (WGS) entry which is preliminary data.</text>
</comment>
<dbReference type="AlphaFoldDB" id="A0A0M2T1W3"/>
<gene>
    <name evidence="2" type="ORF">WQ57_05580</name>
</gene>
<protein>
    <recommendedName>
        <fullName evidence="1">DUF4097 domain-containing protein</fullName>
    </recommendedName>
</protein>
<feature type="domain" description="DUF4097" evidence="1">
    <location>
        <begin position="47"/>
        <end position="266"/>
    </location>
</feature>
<dbReference type="OrthoDB" id="2588856at2"/>
<organism evidence="2 3">
    <name type="scientific">Mesobacillus campisalis</name>
    <dbReference type="NCBI Taxonomy" id="1408103"/>
    <lineage>
        <taxon>Bacteria</taxon>
        <taxon>Bacillati</taxon>
        <taxon>Bacillota</taxon>
        <taxon>Bacilli</taxon>
        <taxon>Bacillales</taxon>
        <taxon>Bacillaceae</taxon>
        <taxon>Mesobacillus</taxon>
    </lineage>
</organism>
<dbReference type="RefSeq" id="WP_046522723.1">
    <property type="nucleotide sequence ID" value="NZ_LAYY01000004.1"/>
</dbReference>
<dbReference type="Pfam" id="PF13349">
    <property type="entry name" value="DUF4097"/>
    <property type="match status" value="1"/>
</dbReference>
<sequence length="267" mass="29060">MSNIKKISIVALVLLLVGITGSLLTVQAKTQSETIKEERIFNNEHFSNIEIEGDNASVEIIPANNSTTRVELVGNAKKDREYTLDADIQKNTLAVTLNEKQLKFYNFGFPDAALAIKVYVPKKKYDTLRAELANGSVTAEEMEIKTATVKTINGEIDLKGLETSTVTAQSDNGKILLEDIEGDISGKIINGSISFVTDHLDRNVDFESLNGKIEIQTAKEPANATIDAEVSHGNVTIFGDSIRDTVFGNGENLIKLTTLNGDVTVTK</sequence>
<evidence type="ECO:0000259" key="1">
    <source>
        <dbReference type="Pfam" id="PF13349"/>
    </source>
</evidence>
<reference evidence="2 3" key="1">
    <citation type="submission" date="2015-04" db="EMBL/GenBank/DDBJ databases">
        <title>Taxonomic description and genome sequence of Bacillus campisalis sp. nov., a novel member of the genus Bacillus isolated from solar saltern.</title>
        <authorList>
            <person name="Mathan Kumar R."/>
            <person name="Kaur G."/>
            <person name="Kumar A."/>
            <person name="Singh N.K."/>
            <person name="Kaur N."/>
            <person name="Kumar N."/>
            <person name="Mayilraj S."/>
        </authorList>
    </citation>
    <scope>NUCLEOTIDE SEQUENCE [LARGE SCALE GENOMIC DNA]</scope>
    <source>
        <strain evidence="2 3">SA2-6</strain>
    </source>
</reference>
<name>A0A0M2T1W3_9BACI</name>
<dbReference type="InterPro" id="IPR025164">
    <property type="entry name" value="Toastrack_DUF4097"/>
</dbReference>
<dbReference type="PATRIC" id="fig|1408103.3.peg.1255"/>
<evidence type="ECO:0000313" key="3">
    <source>
        <dbReference type="Proteomes" id="UP000034166"/>
    </source>
</evidence>
<accession>A0A0M2T1W3</accession>
<evidence type="ECO:0000313" key="2">
    <source>
        <dbReference type="EMBL" id="KKK39232.1"/>
    </source>
</evidence>